<dbReference type="Pfam" id="PF00144">
    <property type="entry name" value="Beta-lactamase"/>
    <property type="match status" value="1"/>
</dbReference>
<accession>A0ABR7HR87</accession>
<reference evidence="2 3" key="1">
    <citation type="submission" date="2020-08" db="EMBL/GenBank/DDBJ databases">
        <title>Genome public.</title>
        <authorList>
            <person name="Liu C."/>
            <person name="Sun Q."/>
        </authorList>
    </citation>
    <scope>NUCLEOTIDE SEQUENCE [LARGE SCALE GENOMIC DNA]</scope>
    <source>
        <strain evidence="2 3">New-38</strain>
    </source>
</reference>
<evidence type="ECO:0000259" key="1">
    <source>
        <dbReference type="Pfam" id="PF00144"/>
    </source>
</evidence>
<dbReference type="InterPro" id="IPR050491">
    <property type="entry name" value="AmpC-like"/>
</dbReference>
<dbReference type="PANTHER" id="PTHR46825">
    <property type="entry name" value="D-ALANYL-D-ALANINE-CARBOXYPEPTIDASE/ENDOPEPTIDASE AMPH"/>
    <property type="match status" value="1"/>
</dbReference>
<proteinExistence type="predicted"/>
<dbReference type="SUPFAM" id="SSF56601">
    <property type="entry name" value="beta-lactamase/transpeptidase-like"/>
    <property type="match status" value="1"/>
</dbReference>
<evidence type="ECO:0000313" key="2">
    <source>
        <dbReference type="EMBL" id="MBC5729941.1"/>
    </source>
</evidence>
<name>A0ABR7HR87_9FIRM</name>
<feature type="domain" description="Beta-lactamase-related" evidence="1">
    <location>
        <begin position="8"/>
        <end position="353"/>
    </location>
</feature>
<protein>
    <submittedName>
        <fullName evidence="2">Beta-lactamase family protein</fullName>
    </submittedName>
</protein>
<dbReference type="InterPro" id="IPR001466">
    <property type="entry name" value="Beta-lactam-related"/>
</dbReference>
<dbReference type="InterPro" id="IPR012338">
    <property type="entry name" value="Beta-lactam/transpept-like"/>
</dbReference>
<dbReference type="Gene3D" id="3.40.710.10">
    <property type="entry name" value="DD-peptidase/beta-lactamase superfamily"/>
    <property type="match status" value="1"/>
</dbReference>
<evidence type="ECO:0000313" key="3">
    <source>
        <dbReference type="Proteomes" id="UP000660021"/>
    </source>
</evidence>
<dbReference type="RefSeq" id="WP_186963080.1">
    <property type="nucleotide sequence ID" value="NZ_JACOPR010000002.1"/>
</dbReference>
<sequence>MKWNTEALDRFLEEKIAERKLPGVAVCIRGPEGVLFSKGYGHRDGAGLLPVDGDTIFGVASMSKSMTALALAMLEEEGKLSLEDPVVRYFPTFQVPGNARDEVTLRHLAMHTSGIPPMEPLEWSIAMNTPGRDSKWARALQASAPNAMSTIQEVIDYIAQGRYPTLGAPGEIMSYSNEGYAILSYVVDQAAGIPLEQFLQERVFRPLGMERSVMDIAGEEAKVLAKGNISALFDLDDDGQLYWDEVWSALPPFRGSACVRSTAHDMARYYQCLSNGGVLDGVQCLPAGAVEKLAGPAFPTQEKAFYCLGLNKRLLDGHVYCEHSGGLHGVSSEGGYLQGENYGFAVLCNQGEVDVTDFLWALYNAVTGRPLEADHRWLHPAGGTFSQPELLTGHYVCHEGVPVHWTISCQDGALSVDQDGAKRRLLWCGGTWFQQLDEEGQVVGRCRFHIRNGQAWGVQVYTRVYQREDYEKETQP</sequence>
<gene>
    <name evidence="2" type="ORF">H8S34_03735</name>
</gene>
<dbReference type="Proteomes" id="UP000660021">
    <property type="component" value="Unassembled WGS sequence"/>
</dbReference>
<comment type="caution">
    <text evidence="2">The sequence shown here is derived from an EMBL/GenBank/DDBJ whole genome shotgun (WGS) entry which is preliminary data.</text>
</comment>
<keyword evidence="3" id="KW-1185">Reference proteome</keyword>
<dbReference type="EMBL" id="JACOPR010000002">
    <property type="protein sequence ID" value="MBC5729941.1"/>
    <property type="molecule type" value="Genomic_DNA"/>
</dbReference>
<organism evidence="2 3">
    <name type="scientific">Pseudoflavonifractor hominis</name>
    <dbReference type="NCBI Taxonomy" id="2763059"/>
    <lineage>
        <taxon>Bacteria</taxon>
        <taxon>Bacillati</taxon>
        <taxon>Bacillota</taxon>
        <taxon>Clostridia</taxon>
        <taxon>Eubacteriales</taxon>
        <taxon>Oscillospiraceae</taxon>
        <taxon>Pseudoflavonifractor</taxon>
    </lineage>
</organism>
<dbReference type="PANTHER" id="PTHR46825:SF9">
    <property type="entry name" value="BETA-LACTAMASE-RELATED DOMAIN-CONTAINING PROTEIN"/>
    <property type="match status" value="1"/>
</dbReference>